<comment type="catalytic activity">
    <reaction evidence="8">
        <text>tRNA(Tyr) + L-tyrosine + ATP = L-tyrosyl-tRNA(Tyr) + AMP + diphosphate + H(+)</text>
        <dbReference type="Rhea" id="RHEA:10220"/>
        <dbReference type="Rhea" id="RHEA-COMP:9706"/>
        <dbReference type="Rhea" id="RHEA-COMP:9707"/>
        <dbReference type="ChEBI" id="CHEBI:15378"/>
        <dbReference type="ChEBI" id="CHEBI:30616"/>
        <dbReference type="ChEBI" id="CHEBI:33019"/>
        <dbReference type="ChEBI" id="CHEBI:58315"/>
        <dbReference type="ChEBI" id="CHEBI:78442"/>
        <dbReference type="ChEBI" id="CHEBI:78536"/>
        <dbReference type="ChEBI" id="CHEBI:456215"/>
        <dbReference type="EC" id="6.1.1.1"/>
    </reaction>
</comment>
<dbReference type="AlphaFoldDB" id="L2GL25"/>
<accession>L2GL25</accession>
<dbReference type="EMBL" id="JH370145">
    <property type="protein sequence ID" value="ELA41339.1"/>
    <property type="molecule type" value="Genomic_DNA"/>
</dbReference>
<dbReference type="STRING" id="993615.L2GL25"/>
<evidence type="ECO:0000313" key="11">
    <source>
        <dbReference type="Proteomes" id="UP000011082"/>
    </source>
</evidence>
<dbReference type="InterPro" id="IPR014729">
    <property type="entry name" value="Rossmann-like_a/b/a_fold"/>
</dbReference>
<evidence type="ECO:0000256" key="3">
    <source>
        <dbReference type="ARBA" id="ARBA00022741"/>
    </source>
</evidence>
<evidence type="ECO:0000256" key="9">
    <source>
        <dbReference type="RuleBase" id="RU363036"/>
    </source>
</evidence>
<keyword evidence="2 9" id="KW-0436">Ligase</keyword>
<evidence type="ECO:0000256" key="6">
    <source>
        <dbReference type="ARBA" id="ARBA00023146"/>
    </source>
</evidence>
<keyword evidence="4 9" id="KW-0067">ATP-binding</keyword>
<dbReference type="VEuPathDB" id="MicrosporidiaDB:VICG_01579"/>
<dbReference type="PANTHER" id="PTHR46264">
    <property type="entry name" value="TYROSINE-TRNA LIGASE"/>
    <property type="match status" value="1"/>
</dbReference>
<dbReference type="RefSeq" id="XP_007605025.1">
    <property type="nucleotide sequence ID" value="XM_007604963.1"/>
</dbReference>
<dbReference type="HOGENOM" id="CLU_035267_0_0_1"/>
<proteinExistence type="inferred from homology"/>
<dbReference type="InParanoid" id="L2GL25"/>
<name>L2GL25_VITCO</name>
<dbReference type="Gene3D" id="3.40.50.620">
    <property type="entry name" value="HUPs"/>
    <property type="match status" value="1"/>
</dbReference>
<dbReference type="Pfam" id="PF00579">
    <property type="entry name" value="tRNA-synt_1b"/>
    <property type="match status" value="1"/>
</dbReference>
<dbReference type="GeneID" id="19882290"/>
<evidence type="ECO:0000256" key="2">
    <source>
        <dbReference type="ARBA" id="ARBA00022598"/>
    </source>
</evidence>
<evidence type="ECO:0000256" key="4">
    <source>
        <dbReference type="ARBA" id="ARBA00022840"/>
    </source>
</evidence>
<dbReference type="GO" id="GO:0005737">
    <property type="term" value="C:cytoplasm"/>
    <property type="evidence" value="ECO:0007669"/>
    <property type="project" value="TreeGrafter"/>
</dbReference>
<dbReference type="PANTHER" id="PTHR46264:SF4">
    <property type="entry name" value="TYROSINE--TRNA LIGASE, CYTOPLASMIC"/>
    <property type="match status" value="1"/>
</dbReference>
<organism evidence="10 11">
    <name type="scientific">Vittaforma corneae (strain ATCC 50505)</name>
    <name type="common">Microsporidian parasite</name>
    <name type="synonym">Nosema corneum</name>
    <dbReference type="NCBI Taxonomy" id="993615"/>
    <lineage>
        <taxon>Eukaryota</taxon>
        <taxon>Fungi</taxon>
        <taxon>Fungi incertae sedis</taxon>
        <taxon>Microsporidia</taxon>
        <taxon>Nosematidae</taxon>
        <taxon>Vittaforma</taxon>
    </lineage>
</organism>
<keyword evidence="3 9" id="KW-0547">Nucleotide-binding</keyword>
<dbReference type="InterPro" id="IPR050489">
    <property type="entry name" value="Tyr-tRNA_synthase"/>
</dbReference>
<evidence type="ECO:0000313" key="10">
    <source>
        <dbReference type="EMBL" id="ELA41339.1"/>
    </source>
</evidence>
<protein>
    <recommendedName>
        <fullName evidence="1">tyrosine--tRNA ligase</fullName>
        <ecNumber evidence="1">6.1.1.1</ecNumber>
    </recommendedName>
    <alternativeName>
        <fullName evidence="7">Tyrosyl-tRNA synthetase</fullName>
    </alternativeName>
</protein>
<gene>
    <name evidence="10" type="ORF">VICG_01579</name>
</gene>
<dbReference type="GO" id="GO:0004831">
    <property type="term" value="F:tyrosine-tRNA ligase activity"/>
    <property type="evidence" value="ECO:0007669"/>
    <property type="project" value="UniProtKB-EC"/>
</dbReference>
<keyword evidence="11" id="KW-1185">Reference proteome</keyword>
<dbReference type="GO" id="GO:0005524">
    <property type="term" value="F:ATP binding"/>
    <property type="evidence" value="ECO:0007669"/>
    <property type="project" value="UniProtKB-KW"/>
</dbReference>
<dbReference type="EC" id="6.1.1.1" evidence="1"/>
<evidence type="ECO:0000256" key="1">
    <source>
        <dbReference type="ARBA" id="ARBA00013160"/>
    </source>
</evidence>
<comment type="similarity">
    <text evidence="9">Belongs to the class-I aminoacyl-tRNA synthetase family.</text>
</comment>
<dbReference type="InterPro" id="IPR002305">
    <property type="entry name" value="aa-tRNA-synth_Ic"/>
</dbReference>
<sequence>MQSLDEEYLQVDAQFGGVDQRKIFMHANKYLPRLGYRRRVHLMNPMMPGLGCEKMSSSDELSKIDLLDTEKAISKKISKCFCEEGNASTGVLTLFKFIILPVLPEDVVINNKTYLRYEELESDFVERKIHPADLKQCASRLIERIVSPIRESISEEVTRAAYD</sequence>
<evidence type="ECO:0000256" key="7">
    <source>
        <dbReference type="ARBA" id="ARBA00033323"/>
    </source>
</evidence>
<keyword evidence="5 9" id="KW-0648">Protein biosynthesis</keyword>
<dbReference type="SUPFAM" id="SSF52374">
    <property type="entry name" value="Nucleotidylyl transferase"/>
    <property type="match status" value="1"/>
</dbReference>
<evidence type="ECO:0000256" key="5">
    <source>
        <dbReference type="ARBA" id="ARBA00022917"/>
    </source>
</evidence>
<evidence type="ECO:0000256" key="8">
    <source>
        <dbReference type="ARBA" id="ARBA00048248"/>
    </source>
</evidence>
<dbReference type="Proteomes" id="UP000011082">
    <property type="component" value="Unassembled WGS sequence"/>
</dbReference>
<dbReference type="OrthoDB" id="197206at2759"/>
<keyword evidence="6 9" id="KW-0030">Aminoacyl-tRNA synthetase</keyword>
<reference evidence="11" key="1">
    <citation type="submission" date="2011-05" db="EMBL/GenBank/DDBJ databases">
        <title>The genome sequence of Vittaforma corneae strain ATCC 50505.</title>
        <authorList>
            <consortium name="The Broad Institute Genome Sequencing Platform"/>
            <person name="Cuomo C."/>
            <person name="Didier E."/>
            <person name="Bowers L."/>
            <person name="Young S.K."/>
            <person name="Zeng Q."/>
            <person name="Gargeya S."/>
            <person name="Fitzgerald M."/>
            <person name="Haas B."/>
            <person name="Abouelleil A."/>
            <person name="Alvarado L."/>
            <person name="Arachchi H.M."/>
            <person name="Berlin A."/>
            <person name="Chapman S.B."/>
            <person name="Gearin G."/>
            <person name="Goldberg J."/>
            <person name="Griggs A."/>
            <person name="Gujja S."/>
            <person name="Hansen M."/>
            <person name="Heiman D."/>
            <person name="Howarth C."/>
            <person name="Larimer J."/>
            <person name="Lui A."/>
            <person name="MacDonald P.J.P."/>
            <person name="McCowen C."/>
            <person name="Montmayeur A."/>
            <person name="Murphy C."/>
            <person name="Neiman D."/>
            <person name="Pearson M."/>
            <person name="Priest M."/>
            <person name="Roberts A."/>
            <person name="Saif S."/>
            <person name="Shea T."/>
            <person name="Sisk P."/>
            <person name="Stolte C."/>
            <person name="Sykes S."/>
            <person name="Wortman J."/>
            <person name="Nusbaum C."/>
            <person name="Birren B."/>
        </authorList>
    </citation>
    <scope>NUCLEOTIDE SEQUENCE [LARGE SCALE GENOMIC DNA]</scope>
    <source>
        <strain evidence="11">ATCC 50505</strain>
    </source>
</reference>
<dbReference type="GO" id="GO:0006437">
    <property type="term" value="P:tyrosyl-tRNA aminoacylation"/>
    <property type="evidence" value="ECO:0007669"/>
    <property type="project" value="TreeGrafter"/>
</dbReference>